<protein>
    <submittedName>
        <fullName evidence="2">Uncharacterized protein</fullName>
    </submittedName>
</protein>
<organism evidence="2 3">
    <name type="scientific">Biomphalaria pfeifferi</name>
    <name type="common">Bloodfluke planorb</name>
    <name type="synonym">Freshwater snail</name>
    <dbReference type="NCBI Taxonomy" id="112525"/>
    <lineage>
        <taxon>Eukaryota</taxon>
        <taxon>Metazoa</taxon>
        <taxon>Spiralia</taxon>
        <taxon>Lophotrochozoa</taxon>
        <taxon>Mollusca</taxon>
        <taxon>Gastropoda</taxon>
        <taxon>Heterobranchia</taxon>
        <taxon>Euthyneura</taxon>
        <taxon>Panpulmonata</taxon>
        <taxon>Hygrophila</taxon>
        <taxon>Lymnaeoidea</taxon>
        <taxon>Planorbidae</taxon>
        <taxon>Biomphalaria</taxon>
    </lineage>
</organism>
<feature type="region of interest" description="Disordered" evidence="1">
    <location>
        <begin position="39"/>
        <end position="91"/>
    </location>
</feature>
<evidence type="ECO:0000256" key="1">
    <source>
        <dbReference type="SAM" id="MobiDB-lite"/>
    </source>
</evidence>
<evidence type="ECO:0000313" key="3">
    <source>
        <dbReference type="Proteomes" id="UP001233172"/>
    </source>
</evidence>
<accession>A0AAD8AUA1</accession>
<dbReference type="EMBL" id="JASAOG010000239">
    <property type="protein sequence ID" value="KAK0042522.1"/>
    <property type="molecule type" value="Genomic_DNA"/>
</dbReference>
<name>A0AAD8AUA1_BIOPF</name>
<keyword evidence="3" id="KW-1185">Reference proteome</keyword>
<evidence type="ECO:0000313" key="2">
    <source>
        <dbReference type="EMBL" id="KAK0042522.1"/>
    </source>
</evidence>
<comment type="caution">
    <text evidence="2">The sequence shown here is derived from an EMBL/GenBank/DDBJ whole genome shotgun (WGS) entry which is preliminary data.</text>
</comment>
<gene>
    <name evidence="2" type="ORF">Bpfe_028068</name>
</gene>
<reference evidence="2" key="1">
    <citation type="journal article" date="2023" name="PLoS Negl. Trop. Dis.">
        <title>A genome sequence for Biomphalaria pfeifferi, the major vector snail for the human-infecting parasite Schistosoma mansoni.</title>
        <authorList>
            <person name="Bu L."/>
            <person name="Lu L."/>
            <person name="Laidemitt M.R."/>
            <person name="Zhang S.M."/>
            <person name="Mutuku M."/>
            <person name="Mkoji G."/>
            <person name="Steinauer M."/>
            <person name="Loker E.S."/>
        </authorList>
    </citation>
    <scope>NUCLEOTIDE SEQUENCE</scope>
    <source>
        <strain evidence="2">KasaAsao</strain>
    </source>
</reference>
<proteinExistence type="predicted"/>
<dbReference type="Proteomes" id="UP001233172">
    <property type="component" value="Unassembled WGS sequence"/>
</dbReference>
<dbReference type="AlphaFoldDB" id="A0AAD8AUA1"/>
<feature type="compositionally biased region" description="Low complexity" evidence="1">
    <location>
        <begin position="39"/>
        <end position="56"/>
    </location>
</feature>
<feature type="compositionally biased region" description="Polar residues" evidence="1">
    <location>
        <begin position="63"/>
        <end position="91"/>
    </location>
</feature>
<reference evidence="2" key="2">
    <citation type="submission" date="2023-04" db="EMBL/GenBank/DDBJ databases">
        <authorList>
            <person name="Bu L."/>
            <person name="Lu L."/>
            <person name="Laidemitt M.R."/>
            <person name="Zhang S.M."/>
            <person name="Mutuku M."/>
            <person name="Mkoji G."/>
            <person name="Steinauer M."/>
            <person name="Loker E.S."/>
        </authorList>
    </citation>
    <scope>NUCLEOTIDE SEQUENCE</scope>
    <source>
        <strain evidence="2">KasaAsao</strain>
        <tissue evidence="2">Whole Snail</tissue>
    </source>
</reference>
<sequence length="91" mass="9831">MKSSLLRGFELRPLEPVPRTDTTPLLDLNELVPSTGIRTSAIRSSTTSDTTPLLDLNELVPSTGIQTSAIRSSTTSDTTPLLHKTSTNIPR</sequence>